<evidence type="ECO:0000313" key="3">
    <source>
        <dbReference type="EMBL" id="KAJ3661686.1"/>
    </source>
</evidence>
<organism evidence="3 4">
    <name type="scientific">Zophobas morio</name>
    <dbReference type="NCBI Taxonomy" id="2755281"/>
    <lineage>
        <taxon>Eukaryota</taxon>
        <taxon>Metazoa</taxon>
        <taxon>Ecdysozoa</taxon>
        <taxon>Arthropoda</taxon>
        <taxon>Hexapoda</taxon>
        <taxon>Insecta</taxon>
        <taxon>Pterygota</taxon>
        <taxon>Neoptera</taxon>
        <taxon>Endopterygota</taxon>
        <taxon>Coleoptera</taxon>
        <taxon>Polyphaga</taxon>
        <taxon>Cucujiformia</taxon>
        <taxon>Tenebrionidae</taxon>
        <taxon>Zophobas</taxon>
    </lineage>
</organism>
<dbReference type="EMBL" id="JALNTZ010000002">
    <property type="protein sequence ID" value="KAJ3661686.1"/>
    <property type="molecule type" value="Genomic_DNA"/>
</dbReference>
<evidence type="ECO:0000313" key="4">
    <source>
        <dbReference type="Proteomes" id="UP001168821"/>
    </source>
</evidence>
<evidence type="ECO:0000256" key="1">
    <source>
        <dbReference type="SAM" id="MobiDB-lite"/>
    </source>
</evidence>
<dbReference type="Pfam" id="PF13843">
    <property type="entry name" value="DDE_Tnp_1_7"/>
    <property type="match status" value="1"/>
</dbReference>
<proteinExistence type="predicted"/>
<dbReference type="Proteomes" id="UP001168821">
    <property type="component" value="Unassembled WGS sequence"/>
</dbReference>
<feature type="compositionally biased region" description="Basic and acidic residues" evidence="1">
    <location>
        <begin position="435"/>
        <end position="447"/>
    </location>
</feature>
<dbReference type="InterPro" id="IPR052638">
    <property type="entry name" value="PiggyBac_TE-derived"/>
</dbReference>
<gene>
    <name evidence="3" type="ORF">Zmor_006073</name>
</gene>
<dbReference type="GO" id="GO:0043565">
    <property type="term" value="F:sequence-specific DNA binding"/>
    <property type="evidence" value="ECO:0007669"/>
    <property type="project" value="TreeGrafter"/>
</dbReference>
<dbReference type="PANTHER" id="PTHR47055">
    <property type="entry name" value="DDE_TNP_1_7 DOMAIN-CONTAINING PROTEIN"/>
    <property type="match status" value="1"/>
</dbReference>
<accession>A0AA38MMJ7</accession>
<dbReference type="InterPro" id="IPR029526">
    <property type="entry name" value="PGBD"/>
</dbReference>
<feature type="region of interest" description="Disordered" evidence="1">
    <location>
        <begin position="12"/>
        <end position="38"/>
    </location>
</feature>
<evidence type="ECO:0000259" key="2">
    <source>
        <dbReference type="Pfam" id="PF13843"/>
    </source>
</evidence>
<protein>
    <recommendedName>
        <fullName evidence="2">PiggyBac transposable element-derived protein domain-containing protein</fullName>
    </recommendedName>
</protein>
<keyword evidence="4" id="KW-1185">Reference proteome</keyword>
<comment type="caution">
    <text evidence="3">The sequence shown here is derived from an EMBL/GenBank/DDBJ whole genome shotgun (WGS) entry which is preliminary data.</text>
</comment>
<feature type="compositionally biased region" description="Low complexity" evidence="1">
    <location>
        <begin position="416"/>
        <end position="428"/>
    </location>
</feature>
<feature type="domain" description="PiggyBac transposable element-derived protein" evidence="2">
    <location>
        <begin position="108"/>
        <end position="399"/>
    </location>
</feature>
<reference evidence="3" key="1">
    <citation type="journal article" date="2023" name="G3 (Bethesda)">
        <title>Whole genome assemblies of Zophobas morio and Tenebrio molitor.</title>
        <authorList>
            <person name="Kaur S."/>
            <person name="Stinson S.A."/>
            <person name="diCenzo G.C."/>
        </authorList>
    </citation>
    <scope>NUCLEOTIDE SEQUENCE</scope>
    <source>
        <strain evidence="3">QUZm001</strain>
    </source>
</reference>
<dbReference type="AlphaFoldDB" id="A0AA38MMJ7"/>
<feature type="region of interest" description="Disordered" evidence="1">
    <location>
        <begin position="406"/>
        <end position="458"/>
    </location>
</feature>
<name>A0AA38MMJ7_9CUCU</name>
<dbReference type="PANTHER" id="PTHR47055:SF2">
    <property type="entry name" value="PIGGYBAC TRANSPOSABLE ELEMENT-DERIVED PROTEIN 2-RELATED"/>
    <property type="match status" value="1"/>
</dbReference>
<sequence>MAYNDDIDKIFIEPPDNGGITDKDSGDEDGGGLIDNLPGSQLRAPAEVRLVKSSTPEDNLLYSTAHASTSSGKSKLTEKIEWIIGDFDKNFNHREFPAPNFDHYHNFSPVELFEMFFGDDVYELLQTEINNYALFTNCTNPQLSQDEIKCAIAILILSGYNVLPGKRNYWDSKPDMRNELVVNSMRRDRFLQVCKFLHCADNSKPNPADKIWKMRPRMHLIKKKCLQYFVPEEKLCYDESMIKYFGRHSCKQFIRGKPIRFGYKMWCLNTPSGYLVNFELYQGNNPRRSAEYEKSFGKASAPMVQMLDEITKLKTLLPFHLHFDNLFASIKLLTHLKENGYQGTGTIRENRIPRDCPLPSKKIMEKKARGTFAPIIDRTHGILFVRWVDNGVVTVASTLNGVEPTSGLPSTLQRYGSPPKSPGKVPSSTANTDGRVPDDLRYDRIDHFVAQTQDNKRR</sequence>